<dbReference type="EMBL" id="FQVW01000002">
    <property type="protein sequence ID" value="SHF64852.1"/>
    <property type="molecule type" value="Genomic_DNA"/>
</dbReference>
<dbReference type="OrthoDB" id="9815856at2"/>
<sequence>MSSRLLEKKVLITREKSQAKVFTEKVKAEGGIPIEVPLLKIECMEPKEYIDIQNYQWIFFTSTNGVHCFFKNLDKSALSLMKSVRIAAVGNKTEEAIQQYGFNVHFLPEQYTADSMTDTFLTEYPEPGTILLVRGNRSRDVLPEFFTKRNVNYDSIEVYETVHNIESKLMEALNTHSFDFITFTSPSTVEAFVKSHGQTYINNDPVIVCIGTTTEAKAKQVGFERILVADTFTVDGMIEAMINFNKRS</sequence>
<organism evidence="11 12">
    <name type="scientific">Ornithinibacillus halophilus</name>
    <dbReference type="NCBI Taxonomy" id="930117"/>
    <lineage>
        <taxon>Bacteria</taxon>
        <taxon>Bacillati</taxon>
        <taxon>Bacillota</taxon>
        <taxon>Bacilli</taxon>
        <taxon>Bacillales</taxon>
        <taxon>Bacillaceae</taxon>
        <taxon>Ornithinibacillus</taxon>
    </lineage>
</organism>
<dbReference type="SUPFAM" id="SSF69618">
    <property type="entry name" value="HemD-like"/>
    <property type="match status" value="1"/>
</dbReference>
<dbReference type="Pfam" id="PF02602">
    <property type="entry name" value="HEM4"/>
    <property type="match status" value="1"/>
</dbReference>
<dbReference type="Proteomes" id="UP000183988">
    <property type="component" value="Unassembled WGS sequence"/>
</dbReference>
<reference evidence="11 12" key="1">
    <citation type="submission" date="2016-11" db="EMBL/GenBank/DDBJ databases">
        <authorList>
            <person name="Jaros S."/>
            <person name="Januszkiewicz K."/>
            <person name="Wedrychowicz H."/>
        </authorList>
    </citation>
    <scope>NUCLEOTIDE SEQUENCE [LARGE SCALE GENOMIC DNA]</scope>
    <source>
        <strain evidence="11 12">IBRC-M 10683</strain>
    </source>
</reference>
<dbReference type="PANTHER" id="PTHR38042">
    <property type="entry name" value="UROPORPHYRINOGEN-III SYNTHASE, CHLOROPLASTIC"/>
    <property type="match status" value="1"/>
</dbReference>
<evidence type="ECO:0000256" key="8">
    <source>
        <dbReference type="ARBA" id="ARBA00048617"/>
    </source>
</evidence>
<evidence type="ECO:0000256" key="9">
    <source>
        <dbReference type="RuleBase" id="RU366031"/>
    </source>
</evidence>
<keyword evidence="5 9" id="KW-0627">Porphyrin biosynthesis</keyword>
<feature type="domain" description="Tetrapyrrole biosynthesis uroporphyrinogen III synthase" evidence="10">
    <location>
        <begin position="21"/>
        <end position="239"/>
    </location>
</feature>
<evidence type="ECO:0000256" key="1">
    <source>
        <dbReference type="ARBA" id="ARBA00004772"/>
    </source>
</evidence>
<accession>A0A1M5DDU8</accession>
<gene>
    <name evidence="11" type="ORF">SAMN05216225_10025</name>
</gene>
<dbReference type="AlphaFoldDB" id="A0A1M5DDU8"/>
<name>A0A1M5DDU8_9BACI</name>
<evidence type="ECO:0000256" key="4">
    <source>
        <dbReference type="ARBA" id="ARBA00023239"/>
    </source>
</evidence>
<dbReference type="GO" id="GO:0004852">
    <property type="term" value="F:uroporphyrinogen-III synthase activity"/>
    <property type="evidence" value="ECO:0007669"/>
    <property type="project" value="UniProtKB-UniRule"/>
</dbReference>
<comment type="similarity">
    <text evidence="2 9">Belongs to the uroporphyrinogen-III synthase family.</text>
</comment>
<dbReference type="STRING" id="930117.SAMN05216225_10025"/>
<dbReference type="UniPathway" id="UPA00251">
    <property type="reaction ID" value="UER00320"/>
</dbReference>
<dbReference type="Gene3D" id="3.40.50.10090">
    <property type="match status" value="2"/>
</dbReference>
<evidence type="ECO:0000313" key="12">
    <source>
        <dbReference type="Proteomes" id="UP000183988"/>
    </source>
</evidence>
<evidence type="ECO:0000256" key="6">
    <source>
        <dbReference type="ARBA" id="ARBA00037589"/>
    </source>
</evidence>
<evidence type="ECO:0000256" key="2">
    <source>
        <dbReference type="ARBA" id="ARBA00008133"/>
    </source>
</evidence>
<dbReference type="InterPro" id="IPR003754">
    <property type="entry name" value="4pyrrol_synth_uPrphyn_synth"/>
</dbReference>
<dbReference type="CDD" id="cd06578">
    <property type="entry name" value="HemD"/>
    <property type="match status" value="1"/>
</dbReference>
<evidence type="ECO:0000256" key="5">
    <source>
        <dbReference type="ARBA" id="ARBA00023244"/>
    </source>
</evidence>
<evidence type="ECO:0000259" key="10">
    <source>
        <dbReference type="Pfam" id="PF02602"/>
    </source>
</evidence>
<keyword evidence="4 9" id="KW-0456">Lyase</keyword>
<evidence type="ECO:0000313" key="11">
    <source>
        <dbReference type="EMBL" id="SHF64852.1"/>
    </source>
</evidence>
<dbReference type="PANTHER" id="PTHR38042:SF1">
    <property type="entry name" value="UROPORPHYRINOGEN-III SYNTHASE, CHLOROPLASTIC"/>
    <property type="match status" value="1"/>
</dbReference>
<dbReference type="EC" id="4.2.1.75" evidence="3 9"/>
<keyword evidence="12" id="KW-1185">Reference proteome</keyword>
<comment type="function">
    <text evidence="6 9">Catalyzes cyclization of the linear tetrapyrrole, hydroxymethylbilane, to the macrocyclic uroporphyrinogen III.</text>
</comment>
<dbReference type="GO" id="GO:0006780">
    <property type="term" value="P:uroporphyrinogen III biosynthetic process"/>
    <property type="evidence" value="ECO:0007669"/>
    <property type="project" value="UniProtKB-UniRule"/>
</dbReference>
<dbReference type="GO" id="GO:0006782">
    <property type="term" value="P:protoporphyrinogen IX biosynthetic process"/>
    <property type="evidence" value="ECO:0007669"/>
    <property type="project" value="UniProtKB-UniRule"/>
</dbReference>
<evidence type="ECO:0000256" key="3">
    <source>
        <dbReference type="ARBA" id="ARBA00013109"/>
    </source>
</evidence>
<protein>
    <recommendedName>
        <fullName evidence="7 9">Uroporphyrinogen-III synthase</fullName>
        <ecNumber evidence="3 9">4.2.1.75</ecNumber>
    </recommendedName>
</protein>
<dbReference type="InterPro" id="IPR036108">
    <property type="entry name" value="4pyrrol_syn_uPrphyn_synt_sf"/>
</dbReference>
<dbReference type="InterPro" id="IPR039793">
    <property type="entry name" value="UROS/Hem4"/>
</dbReference>
<comment type="pathway">
    <text evidence="1 9">Porphyrin-containing compound metabolism; protoporphyrin-IX biosynthesis; coproporphyrinogen-III from 5-aminolevulinate: step 3/4.</text>
</comment>
<evidence type="ECO:0000256" key="7">
    <source>
        <dbReference type="ARBA" id="ARBA00040167"/>
    </source>
</evidence>
<proteinExistence type="inferred from homology"/>
<comment type="catalytic activity">
    <reaction evidence="8 9">
        <text>hydroxymethylbilane = uroporphyrinogen III + H2O</text>
        <dbReference type="Rhea" id="RHEA:18965"/>
        <dbReference type="ChEBI" id="CHEBI:15377"/>
        <dbReference type="ChEBI" id="CHEBI:57308"/>
        <dbReference type="ChEBI" id="CHEBI:57845"/>
        <dbReference type="EC" id="4.2.1.75"/>
    </reaction>
</comment>